<feature type="compositionally biased region" description="Polar residues" evidence="2">
    <location>
        <begin position="407"/>
        <end position="424"/>
    </location>
</feature>
<dbReference type="PANTHER" id="PTHR23148">
    <property type="entry name" value="SERINE/ARGININE REGULATED NUCLEAR MATRIX PROTEIN"/>
    <property type="match status" value="1"/>
</dbReference>
<feature type="compositionally biased region" description="Basic and acidic residues" evidence="2">
    <location>
        <begin position="352"/>
        <end position="365"/>
    </location>
</feature>
<dbReference type="STRING" id="1043002.A0A074XJU5"/>
<dbReference type="EMBL" id="KL584988">
    <property type="protein sequence ID" value="KEQ82307.1"/>
    <property type="molecule type" value="Genomic_DNA"/>
</dbReference>
<dbReference type="PROSITE" id="PS51025">
    <property type="entry name" value="PWI"/>
    <property type="match status" value="1"/>
</dbReference>
<dbReference type="InterPro" id="IPR036483">
    <property type="entry name" value="PWI_dom_sf"/>
</dbReference>
<dbReference type="Gene3D" id="1.20.1390.10">
    <property type="entry name" value="PWI domain"/>
    <property type="match status" value="1"/>
</dbReference>
<dbReference type="GO" id="GO:0048024">
    <property type="term" value="P:regulation of mRNA splicing, via spliceosome"/>
    <property type="evidence" value="ECO:0007669"/>
    <property type="project" value="TreeGrafter"/>
</dbReference>
<accession>A0A074XJU5</accession>
<evidence type="ECO:0000256" key="2">
    <source>
        <dbReference type="SAM" id="MobiDB-lite"/>
    </source>
</evidence>
<feature type="compositionally biased region" description="Basic and acidic residues" evidence="2">
    <location>
        <begin position="131"/>
        <end position="164"/>
    </location>
</feature>
<feature type="compositionally biased region" description="Basic and acidic residues" evidence="2">
    <location>
        <begin position="259"/>
        <end position="290"/>
    </location>
</feature>
<dbReference type="HOGENOM" id="CLU_032410_4_0_1"/>
<dbReference type="PANTHER" id="PTHR23148:SF0">
    <property type="entry name" value="SERINE_ARGININE REPETITIVE MATRIX PROTEIN 1"/>
    <property type="match status" value="1"/>
</dbReference>
<feature type="domain" description="PWI" evidence="3">
    <location>
        <begin position="15"/>
        <end position="114"/>
    </location>
</feature>
<feature type="compositionally biased region" description="Basic residues" evidence="2">
    <location>
        <begin position="294"/>
        <end position="328"/>
    </location>
</feature>
<protein>
    <recommendedName>
        <fullName evidence="3">PWI domain-containing protein</fullName>
    </recommendedName>
</protein>
<name>A0A074XJU5_AURPU</name>
<dbReference type="Pfam" id="PF01480">
    <property type="entry name" value="PWI"/>
    <property type="match status" value="1"/>
</dbReference>
<gene>
    <name evidence="4" type="ORF">M438DRAFT_323213</name>
</gene>
<feature type="compositionally biased region" description="Low complexity" evidence="2">
    <location>
        <begin position="230"/>
        <end position="249"/>
    </location>
</feature>
<feature type="region of interest" description="Disordered" evidence="2">
    <location>
        <begin position="131"/>
        <end position="434"/>
    </location>
</feature>
<evidence type="ECO:0000259" key="3">
    <source>
        <dbReference type="PROSITE" id="PS51025"/>
    </source>
</evidence>
<evidence type="ECO:0000313" key="4">
    <source>
        <dbReference type="EMBL" id="KEQ82307.1"/>
    </source>
</evidence>
<feature type="compositionally biased region" description="Basic residues" evidence="2">
    <location>
        <begin position="370"/>
        <end position="391"/>
    </location>
</feature>
<keyword evidence="1" id="KW-0507">mRNA processing</keyword>
<keyword evidence="5" id="KW-1185">Reference proteome</keyword>
<feature type="compositionally biased region" description="Basic and acidic residues" evidence="2">
    <location>
        <begin position="171"/>
        <end position="184"/>
    </location>
</feature>
<feature type="compositionally biased region" description="Basic and acidic residues" evidence="2">
    <location>
        <begin position="198"/>
        <end position="211"/>
    </location>
</feature>
<dbReference type="GO" id="GO:0006397">
    <property type="term" value="P:mRNA processing"/>
    <property type="evidence" value="ECO:0007669"/>
    <property type="project" value="UniProtKB-KW"/>
</dbReference>
<dbReference type="SUPFAM" id="SSF101233">
    <property type="entry name" value="PWI domain"/>
    <property type="match status" value="1"/>
</dbReference>
<organism evidence="4 5">
    <name type="scientific">Aureobasidium pullulans EXF-150</name>
    <dbReference type="NCBI Taxonomy" id="1043002"/>
    <lineage>
        <taxon>Eukaryota</taxon>
        <taxon>Fungi</taxon>
        <taxon>Dikarya</taxon>
        <taxon>Ascomycota</taxon>
        <taxon>Pezizomycotina</taxon>
        <taxon>Dothideomycetes</taxon>
        <taxon>Dothideomycetidae</taxon>
        <taxon>Dothideales</taxon>
        <taxon>Saccotheciaceae</taxon>
        <taxon>Aureobasidium</taxon>
    </lineage>
</organism>
<dbReference type="InterPro" id="IPR052225">
    <property type="entry name" value="Ser/Arg_repetitive_matrix"/>
</dbReference>
<dbReference type="SMART" id="SM00311">
    <property type="entry name" value="PWI"/>
    <property type="match status" value="1"/>
</dbReference>
<reference evidence="4 5" key="1">
    <citation type="journal article" date="2014" name="BMC Genomics">
        <title>Genome sequencing of four Aureobasidium pullulans varieties: biotechnological potential, stress tolerance, and description of new species.</title>
        <authorList>
            <person name="Gostin Ar C."/>
            <person name="Ohm R.A."/>
            <person name="Kogej T."/>
            <person name="Sonjak S."/>
            <person name="Turk M."/>
            <person name="Zajc J."/>
            <person name="Zalar P."/>
            <person name="Grube M."/>
            <person name="Sun H."/>
            <person name="Han J."/>
            <person name="Sharma A."/>
            <person name="Chiniquy J."/>
            <person name="Ngan C.Y."/>
            <person name="Lipzen A."/>
            <person name="Barry K."/>
            <person name="Grigoriev I.V."/>
            <person name="Gunde-Cimerman N."/>
        </authorList>
    </citation>
    <scope>NUCLEOTIDE SEQUENCE [LARGE SCALE GENOMIC DNA]</scope>
    <source>
        <strain evidence="4 5">EXF-150</strain>
    </source>
</reference>
<dbReference type="AlphaFoldDB" id="A0A074XJU5"/>
<dbReference type="RefSeq" id="XP_029758494.1">
    <property type="nucleotide sequence ID" value="XM_029902997.1"/>
</dbReference>
<proteinExistence type="predicted"/>
<sequence length="434" mass="49797">MNRITTNVDQKLLRTTKFPPEFNQKVDTTKINIPVIKNWAAGEVSRILGYDDDVVINLLFDLLEGSKNPDIKSLQIQLTGFLEKDAALFCKELWNLCLSAQKSDTGIPQQLVEAKKLELIQEKVEQERAIEAARQRRDDERARERDVESIRNRDRDRDRRDRGGRGRGRGGGRDLDRRPPRDYSRSQSPPSRQSHGSGDFRRNRPSARETDSYVPAGDASGRRGERRQRSPSIARRSPGSSSPRRASPPRSRRTVRRNTSSERSRSRSTEHRHSKRPADSQRGERRRRDVSPYSRRRSPPPKRRRGSSSSPRPRRHRSRTPSRSRMSRNARNGNESVSPPHRRRSPSFSEDMQDRRANVVKDRHSGTTRGSRRSQSRQRSRSRSRDARRRSTSSSKPHEGRRYTPEANETTTKMSDENQGNSSAGAAEEVGITS</sequence>
<evidence type="ECO:0000313" key="5">
    <source>
        <dbReference type="Proteomes" id="UP000030706"/>
    </source>
</evidence>
<dbReference type="InterPro" id="IPR002483">
    <property type="entry name" value="PWI_dom"/>
</dbReference>
<dbReference type="GO" id="GO:0003723">
    <property type="term" value="F:RNA binding"/>
    <property type="evidence" value="ECO:0007669"/>
    <property type="project" value="TreeGrafter"/>
</dbReference>
<dbReference type="Proteomes" id="UP000030706">
    <property type="component" value="Unassembled WGS sequence"/>
</dbReference>
<evidence type="ECO:0000256" key="1">
    <source>
        <dbReference type="ARBA" id="ARBA00022664"/>
    </source>
</evidence>
<dbReference type="OrthoDB" id="163257at2759"/>
<dbReference type="GO" id="GO:0005681">
    <property type="term" value="C:spliceosomal complex"/>
    <property type="evidence" value="ECO:0007669"/>
    <property type="project" value="TreeGrafter"/>
</dbReference>
<dbReference type="GeneID" id="40745303"/>